<dbReference type="InterPro" id="IPR002694">
    <property type="entry name" value="Znf_CHC2"/>
</dbReference>
<keyword evidence="1" id="KW-0479">Metal-binding</keyword>
<dbReference type="AlphaFoldDB" id="A0A4S2FPU9"/>
<dbReference type="SUPFAM" id="SSF57783">
    <property type="entry name" value="Zinc beta-ribbon"/>
    <property type="match status" value="1"/>
</dbReference>
<evidence type="ECO:0000313" key="6">
    <source>
        <dbReference type="Proteomes" id="UP000306630"/>
    </source>
</evidence>
<dbReference type="PANTHER" id="PTHR30313:SF2">
    <property type="entry name" value="DNA PRIMASE"/>
    <property type="match status" value="1"/>
</dbReference>
<proteinExistence type="predicted"/>
<dbReference type="InterPro" id="IPR034154">
    <property type="entry name" value="TOPRIM_DnaG/twinkle"/>
</dbReference>
<accession>A0A4S2FPU9</accession>
<dbReference type="SUPFAM" id="SSF56731">
    <property type="entry name" value="DNA primase core"/>
    <property type="match status" value="1"/>
</dbReference>
<dbReference type="GO" id="GO:0008270">
    <property type="term" value="F:zinc ion binding"/>
    <property type="evidence" value="ECO:0007669"/>
    <property type="project" value="UniProtKB-KW"/>
</dbReference>
<protein>
    <submittedName>
        <fullName evidence="5">Toprim domain-containing protein</fullName>
    </submittedName>
</protein>
<dbReference type="RefSeq" id="WP_135993680.1">
    <property type="nucleotide sequence ID" value="NZ_CBFGDC010000013.1"/>
</dbReference>
<sequence>MRIPNNIVSELHILNCEDVAQRFGLNPKGHKCRCFKHDDRIASLGFRQNHWKCFSCDVGGDAITLAQEYFSVSFNEACVILANEYGIRIPDVDSKTQKWRDSITMMRHLVQPNDTTFVFDKEIAECIMDNTTLTDSGIEFLERQRKIDSDVVRDTNIHSLDNMNELRRLLIEKFGSERLVKVKVLKENMKYLTIDIPSLIIPYYDEYGRLIGLQTRFLGEDNPNYHIPRFKRICCSPIRLYNLPVLSRVISKERIFITEGITDCLALLSKGYNAVAIPSATSFPMEDLAKLRRFNLYMIADNDRAGNDAFMKLYRTMLRYGCELKRVMLPNGFKDYCDYYMSIIK</sequence>
<dbReference type="CDD" id="cd01029">
    <property type="entry name" value="TOPRIM_primases"/>
    <property type="match status" value="1"/>
</dbReference>
<dbReference type="Proteomes" id="UP000306630">
    <property type="component" value="Unassembled WGS sequence"/>
</dbReference>
<name>A0A4S2FPU9_9BACT</name>
<dbReference type="GO" id="GO:0005737">
    <property type="term" value="C:cytoplasm"/>
    <property type="evidence" value="ECO:0007669"/>
    <property type="project" value="TreeGrafter"/>
</dbReference>
<evidence type="ECO:0000256" key="1">
    <source>
        <dbReference type="ARBA" id="ARBA00022723"/>
    </source>
</evidence>
<dbReference type="PANTHER" id="PTHR30313">
    <property type="entry name" value="DNA PRIMASE"/>
    <property type="match status" value="1"/>
</dbReference>
<dbReference type="InterPro" id="IPR036977">
    <property type="entry name" value="DNA_primase_Znf_CHC2"/>
</dbReference>
<dbReference type="Pfam" id="PF01807">
    <property type="entry name" value="Zn_ribbon_DnaG"/>
    <property type="match status" value="1"/>
</dbReference>
<comment type="caution">
    <text evidence="5">The sequence shown here is derived from an EMBL/GenBank/DDBJ whole genome shotgun (WGS) entry which is preliminary data.</text>
</comment>
<dbReference type="SMART" id="SM00400">
    <property type="entry name" value="ZnF_CHCC"/>
    <property type="match status" value="1"/>
</dbReference>
<dbReference type="GO" id="GO:0003677">
    <property type="term" value="F:DNA binding"/>
    <property type="evidence" value="ECO:0007669"/>
    <property type="project" value="InterPro"/>
</dbReference>
<dbReference type="Gene3D" id="3.40.1360.10">
    <property type="match status" value="1"/>
</dbReference>
<gene>
    <name evidence="5" type="ORF">E5333_11805</name>
</gene>
<evidence type="ECO:0000256" key="3">
    <source>
        <dbReference type="ARBA" id="ARBA00022833"/>
    </source>
</evidence>
<keyword evidence="2" id="KW-0863">Zinc-finger</keyword>
<evidence type="ECO:0000256" key="2">
    <source>
        <dbReference type="ARBA" id="ARBA00022771"/>
    </source>
</evidence>
<dbReference type="InterPro" id="IPR050219">
    <property type="entry name" value="DnaG_primase"/>
</dbReference>
<dbReference type="Pfam" id="PF13155">
    <property type="entry name" value="Toprim_2"/>
    <property type="match status" value="1"/>
</dbReference>
<organism evidence="5 6">
    <name type="scientific">Muribaculum intestinale</name>
    <dbReference type="NCBI Taxonomy" id="1796646"/>
    <lineage>
        <taxon>Bacteria</taxon>
        <taxon>Pseudomonadati</taxon>
        <taxon>Bacteroidota</taxon>
        <taxon>Bacteroidia</taxon>
        <taxon>Bacteroidales</taxon>
        <taxon>Muribaculaceae</taxon>
        <taxon>Muribaculum</taxon>
    </lineage>
</organism>
<reference evidence="5 6" key="1">
    <citation type="submission" date="2019-04" db="EMBL/GenBank/DDBJ databases">
        <title>Microbes associate with the intestines of laboratory mice.</title>
        <authorList>
            <person name="Navarre W."/>
            <person name="Wong E."/>
            <person name="Huang K."/>
            <person name="Tropini C."/>
            <person name="Ng K."/>
            <person name="Yu B."/>
        </authorList>
    </citation>
    <scope>NUCLEOTIDE SEQUENCE [LARGE SCALE GENOMIC DNA]</scope>
    <source>
        <strain evidence="5 6">NM06_A21</strain>
    </source>
</reference>
<dbReference type="GO" id="GO:0006269">
    <property type="term" value="P:DNA replication, synthesis of primer"/>
    <property type="evidence" value="ECO:0007669"/>
    <property type="project" value="TreeGrafter"/>
</dbReference>
<evidence type="ECO:0000313" key="5">
    <source>
        <dbReference type="EMBL" id="TGY71150.1"/>
    </source>
</evidence>
<keyword evidence="3" id="KW-0862">Zinc</keyword>
<dbReference type="EMBL" id="SRYD01000052">
    <property type="protein sequence ID" value="TGY71150.1"/>
    <property type="molecule type" value="Genomic_DNA"/>
</dbReference>
<evidence type="ECO:0000259" key="4">
    <source>
        <dbReference type="SMART" id="SM00400"/>
    </source>
</evidence>
<dbReference type="Gene3D" id="3.90.580.10">
    <property type="entry name" value="Zinc finger, CHC2-type domain"/>
    <property type="match status" value="1"/>
</dbReference>
<feature type="domain" description="Zinc finger CHC2-type" evidence="4">
    <location>
        <begin position="30"/>
        <end position="82"/>
    </location>
</feature>
<dbReference type="GO" id="GO:0003899">
    <property type="term" value="F:DNA-directed RNA polymerase activity"/>
    <property type="evidence" value="ECO:0007669"/>
    <property type="project" value="InterPro"/>
</dbReference>